<reference evidence="10" key="2">
    <citation type="submission" date="2023-11" db="UniProtKB">
        <authorList>
            <consortium name="WormBaseParasite"/>
        </authorList>
    </citation>
    <scope>IDENTIFICATION</scope>
</reference>
<evidence type="ECO:0000313" key="9">
    <source>
        <dbReference type="Proteomes" id="UP000050792"/>
    </source>
</evidence>
<evidence type="ECO:0000256" key="1">
    <source>
        <dbReference type="ARBA" id="ARBA00004267"/>
    </source>
</evidence>
<feature type="region of interest" description="Disordered" evidence="7">
    <location>
        <begin position="2511"/>
        <end position="2530"/>
    </location>
</feature>
<proteinExistence type="predicted"/>
<feature type="coiled-coil region" evidence="6">
    <location>
        <begin position="826"/>
        <end position="899"/>
    </location>
</feature>
<evidence type="ECO:0000256" key="3">
    <source>
        <dbReference type="ARBA" id="ARBA00022553"/>
    </source>
</evidence>
<feature type="coiled-coil region" evidence="6">
    <location>
        <begin position="65"/>
        <end position="175"/>
    </location>
</feature>
<dbReference type="Proteomes" id="UP000050792">
    <property type="component" value="Unassembled WGS sequence"/>
</dbReference>
<feature type="compositionally biased region" description="Low complexity" evidence="7">
    <location>
        <begin position="2170"/>
        <end position="2179"/>
    </location>
</feature>
<feature type="compositionally biased region" description="Basic and acidic residues" evidence="7">
    <location>
        <begin position="2118"/>
        <end position="2135"/>
    </location>
</feature>
<comment type="subcellular location">
    <subcellularLocation>
        <location evidence="1">Cytoplasm</location>
        <location evidence="1">Cytoskeleton</location>
        <location evidence="1">Microtubule organizing center</location>
    </subcellularLocation>
</comment>
<evidence type="ECO:0000256" key="6">
    <source>
        <dbReference type="SAM" id="Coils"/>
    </source>
</evidence>
<feature type="region of interest" description="Disordered" evidence="7">
    <location>
        <begin position="2552"/>
        <end position="2576"/>
    </location>
</feature>
<dbReference type="GO" id="GO:0005815">
    <property type="term" value="C:microtubule organizing center"/>
    <property type="evidence" value="ECO:0007669"/>
    <property type="project" value="UniProtKB-SubCell"/>
</dbReference>
<keyword evidence="3" id="KW-0597">Phosphoprotein</keyword>
<keyword evidence="4 6" id="KW-0175">Coiled coil</keyword>
<protein>
    <recommendedName>
        <fullName evidence="8">Pericentrin/AKAP-450 centrosomal targeting domain-containing protein</fullName>
    </recommendedName>
</protein>
<feature type="coiled-coil region" evidence="6">
    <location>
        <begin position="396"/>
        <end position="423"/>
    </location>
</feature>
<keyword evidence="2" id="KW-0963">Cytoplasm</keyword>
<feature type="compositionally biased region" description="Polar residues" evidence="7">
    <location>
        <begin position="2451"/>
        <end position="2463"/>
    </location>
</feature>
<dbReference type="PANTHER" id="PTHR45615">
    <property type="entry name" value="MYOSIN HEAVY CHAIN, NON-MUSCLE"/>
    <property type="match status" value="1"/>
</dbReference>
<feature type="region of interest" description="Disordered" evidence="7">
    <location>
        <begin position="2113"/>
        <end position="2138"/>
    </location>
</feature>
<dbReference type="WBParaSite" id="SRDH1_24940.1">
    <property type="protein sequence ID" value="SRDH1_24940.1"/>
    <property type="gene ID" value="SRDH1_24940"/>
</dbReference>
<dbReference type="PANTHER" id="PTHR45615:SF80">
    <property type="entry name" value="GRIP DOMAIN-CONTAINING PROTEIN"/>
    <property type="match status" value="1"/>
</dbReference>
<feature type="compositionally biased region" description="Polar residues" evidence="7">
    <location>
        <begin position="2470"/>
        <end position="2481"/>
    </location>
</feature>
<name>A0AA85EU25_9TREM</name>
<evidence type="ECO:0000256" key="5">
    <source>
        <dbReference type="ARBA" id="ARBA00023212"/>
    </source>
</evidence>
<organism evidence="9 10">
    <name type="scientific">Schistosoma rodhaini</name>
    <dbReference type="NCBI Taxonomy" id="6188"/>
    <lineage>
        <taxon>Eukaryota</taxon>
        <taxon>Metazoa</taxon>
        <taxon>Spiralia</taxon>
        <taxon>Lophotrochozoa</taxon>
        <taxon>Platyhelminthes</taxon>
        <taxon>Trematoda</taxon>
        <taxon>Digenea</taxon>
        <taxon>Strigeidida</taxon>
        <taxon>Schistosomatoidea</taxon>
        <taxon>Schistosomatidae</taxon>
        <taxon>Schistosoma</taxon>
    </lineage>
</organism>
<feature type="region of interest" description="Disordered" evidence="7">
    <location>
        <begin position="1105"/>
        <end position="1130"/>
    </location>
</feature>
<accession>A0AA85EU25</accession>
<evidence type="ECO:0000256" key="7">
    <source>
        <dbReference type="SAM" id="MobiDB-lite"/>
    </source>
</evidence>
<evidence type="ECO:0000256" key="4">
    <source>
        <dbReference type="ARBA" id="ARBA00023054"/>
    </source>
</evidence>
<feature type="coiled-coil region" evidence="6">
    <location>
        <begin position="1831"/>
        <end position="1956"/>
    </location>
</feature>
<dbReference type="Pfam" id="PF10495">
    <property type="entry name" value="PACT_coil_coil"/>
    <property type="match status" value="1"/>
</dbReference>
<dbReference type="InterPro" id="IPR019528">
    <property type="entry name" value="PACT_domain"/>
</dbReference>
<feature type="compositionally biased region" description="Polar residues" evidence="7">
    <location>
        <begin position="2564"/>
        <end position="2576"/>
    </location>
</feature>
<feature type="compositionally biased region" description="Polar residues" evidence="7">
    <location>
        <begin position="2195"/>
        <end position="2204"/>
    </location>
</feature>
<reference evidence="9" key="1">
    <citation type="submission" date="2022-06" db="EMBL/GenBank/DDBJ databases">
        <authorList>
            <person name="Berger JAMES D."/>
            <person name="Berger JAMES D."/>
        </authorList>
    </citation>
    <scope>NUCLEOTIDE SEQUENCE [LARGE SCALE GENOMIC DNA]</scope>
</reference>
<feature type="compositionally biased region" description="Low complexity" evidence="7">
    <location>
        <begin position="2515"/>
        <end position="2527"/>
    </location>
</feature>
<feature type="coiled-coil region" evidence="6">
    <location>
        <begin position="1181"/>
        <end position="1225"/>
    </location>
</feature>
<evidence type="ECO:0000256" key="2">
    <source>
        <dbReference type="ARBA" id="ARBA00022490"/>
    </source>
</evidence>
<feature type="region of interest" description="Disordered" evidence="7">
    <location>
        <begin position="2164"/>
        <end position="2204"/>
    </location>
</feature>
<feature type="domain" description="Pericentrin/AKAP-450 centrosomal targeting" evidence="8">
    <location>
        <begin position="2258"/>
        <end position="2342"/>
    </location>
</feature>
<sequence>MEVVYHELSAGKDNSLSQVLSEWSRRYEDKYAALQRRFSGLFSGENYGFTSTSRPRSGDVRQPSYNELLEEIQSALQLKANLSVELEALQQIRSELEDSECMSEVHFRLERATENNRRLHAALQAADEQITELVLSKRLLEAQMNELRNSRDAELVEAKERVRAAERAVIAATRSVNSCKPVSEKDKQAHSREPGILGHQNVISNPSQPFMPLAFKKPLQNHSRNYTTLTAFSYDDFDSLDEDTDDETDKHLSEMTAPVDLGENNLDLSVENKKSNVEAEKEISTAANNDADIRHNQECPVESSMEDNVFSKDMDNVTSPRSPSFVGEVLDSVSPALSSTPRKSLPNETVVTPFSCANLSDLTNDVLGWNSDLKTTPYIKQEEEKEVNEVVSKVDYLRLLDEMEELRQELDLLRQNAQLSQLSHNNNISKPVINNRIHLTSDNPGLTTQLLELKDELVSTSNENSSQKPSSLLPALPPGSTRLYDWSLNKSDLQLENEMSANKSSDSETCTDKLTPVPISLSPCNHCVELQAKIMAYEAIHSAQDDFFTEKIIEQSILNTEAGTQCDETLQEVDNNTTENYKLLHIPNNDIFTQTDSEVKNVLSHSVCLQTEPNLTMNDDDQIKNYTVCLEFYHKMILSIIDASTKLKHELTAHINDQNSWMNNDLLLDCDMKHSEQDKENELKVQLLNDYLNECDHLLVTNVISDTKYLDHFRTDCKSLTSIFGQLLPEIDHLLTLCKIGCEKLIPSTDTSRLNQVDVDIENCELVRNLREQLLTAHQLLTEKLPVETKIALLETSQIVETERIQLQAEMDRRLSEFERNHTASLVELETSRHDLMQQLDEMELINRELKNEIFSVQQKLQAKEKFLNEQTEERELEREEFRIELNRLKSELEMKKSQMLSYKLLDTSDTDSCTAPLNIKETGQNNFVPHWISDLKMEHLCQNDTIKSNIQTLVQSKSWDIVSWNKPNDSDEDMISGNINNKRSQNQYKYVDQQNDWQPYTTPTINEHSDFVDSVTNTSGNYDIQNHPDEIDTEQVKVIDDSNAYIQQHQMNLCDACTQVEVIKFDKFVEATIDSVDTEVQIAIDDEVKNLEAISSHEQLNLVQSIPKDNPNHSDNTRNSNQPTRTTKTITRSRTWNTTSAAAVLSHIVVKEEEEESIVTVVDESDTPNDSAINNNINNQKFYQDQIEKCKLEISNLRKQLDRINTCQKEMEQTKQSLEFIQHKQDKGIQTMVFCQNLSNDIKLKISLTHHMSSSIHRMHHHSLPDLFSPSFSSNNEDTGVEMSQGLLDLESIESISPPTAKSPIIQDLNFMRHEKCSSPEDENLQTLMGSPISDKDDELENEIPEIMLSSEHLDTTPSSCVSENACCKTDSVDSDPQTVCAISNDDFENPGAVVPLSEVSTLIEQLMDSEVLIKTLRNEISGLTKYQIELQHDYDAVHEMLVERQNDLTRVTEQLLETENKCKSLSKQLLERKDVILERDEDLFLLSEDKKSLEIKVTQLELEIEELKTQVKYIDRDKLMSSAFVQTDLVNSHSLFSTKMVQTDDIPILLESQPSVYSDPSKNVNLNILYDRKNFHPNIEQEHIHQIWATSTPKEEESPNSTFLSAESDTLSGAVSSELNNLSNRLREESVRLATATAIATARQSICDRPGSILINKTNDDEETTIKVECNECAPWIIEIRNSYGDLKEAVNEVAKIIHNNPWITEDQFKLEDSEETMRMFMNRLLVSLTKALDTDEKLWISVITSSINQTCDILRSRTSSVPNLALQLPTENILCQIIQHLTERVSAFMRREDEFRKCLIDVLHVEEASFKSELKTHVNRSDALVGEMNRLTKVVSSLSEELNHANNRTNEVQGQLHDLQVDLVHTQHELQLKEDEVQRQRTNVEQLRLQLCEENTQTERFRTELEKLQSAKVQAENELSSSNNLIQELKISLTNENNRAQSLKIELDQLYDQIRKNTYQTTLTPNNNNHVIGGNMTTTNENKAPNDCSSNLNPRVYEAINLATTHLASTRRDTIKLQNQVKELQATAHSLRLNIAEAELRLMPTLTSVLPGTFNLSGINNTSQSSMIKQSAAKKKSLVYGDQSALTSAKFTKLKNVCVDLLSRVGVDERDDDDLQKGDDNDDHNSDSHSSDDDSIEENIFIGSGIINSLNRDGGYHIDAERDESSLNNGNNNILNKGSCRSNKATNRRSTDTLNNSLQSTSNGHVKTVNVLNSNKINNSVQTFPIMTTNVISSSPNAHINQTVSMEQYFSLYVRFLRAQSYRRSLSFQKHYLLLLLGNFQYAENVVVAILGCPESRVTSQTDSKDRSAQVNLSPLRRFRTVGRVVQVIHRMKHLVSKWRRLDIPSMESTPINNKILYMHTNTPTSYYAPPFQHRSFSSTLDRSNQTNRIPNGSLRTPLKELHAEESNNIYSSALQNSSLFNGKQYLSNYPVHTPRLSHIQTSPSGYSSLLENQTISTGSSHRRQPHSSFNLSTTTSAVNSTGIPISRQFPITCIPINKSNFSYDRSFTRNSHQQSSSSSSSLSIENRHRVSSVSSSIFCRVDSIQTQTVRTSSHSHHSRNQIINTNKRPSYS</sequence>
<evidence type="ECO:0000313" key="10">
    <source>
        <dbReference type="WBParaSite" id="SRDH1_24940.1"/>
    </source>
</evidence>
<feature type="region of interest" description="Disordered" evidence="7">
    <location>
        <begin position="2451"/>
        <end position="2481"/>
    </location>
</feature>
<evidence type="ECO:0000259" key="8">
    <source>
        <dbReference type="Pfam" id="PF10495"/>
    </source>
</evidence>
<keyword evidence="9" id="KW-1185">Reference proteome</keyword>
<dbReference type="Gene3D" id="1.10.287.1490">
    <property type="match status" value="1"/>
</dbReference>
<dbReference type="GO" id="GO:0005737">
    <property type="term" value="C:cytoplasm"/>
    <property type="evidence" value="ECO:0007669"/>
    <property type="project" value="UniProtKB-ARBA"/>
</dbReference>
<keyword evidence="5" id="KW-0206">Cytoskeleton</keyword>
<feature type="coiled-coil region" evidence="6">
    <location>
        <begin position="1443"/>
        <end position="1519"/>
    </location>
</feature>
<feature type="coiled-coil region" evidence="6">
    <location>
        <begin position="2010"/>
        <end position="2044"/>
    </location>
</feature>